<evidence type="ECO:0000256" key="6">
    <source>
        <dbReference type="ARBA" id="ARBA00022485"/>
    </source>
</evidence>
<feature type="domain" description="Histidine kinase" evidence="20">
    <location>
        <begin position="309"/>
        <end position="396"/>
    </location>
</feature>
<evidence type="ECO:0000256" key="9">
    <source>
        <dbReference type="ARBA" id="ARBA00022679"/>
    </source>
</evidence>
<dbReference type="GO" id="GO:0051539">
    <property type="term" value="F:4 iron, 4 sulfur cluster binding"/>
    <property type="evidence" value="ECO:0007669"/>
    <property type="project" value="UniProtKB-KW"/>
</dbReference>
<dbReference type="GO" id="GO:0005524">
    <property type="term" value="F:ATP binding"/>
    <property type="evidence" value="ECO:0007669"/>
    <property type="project" value="UniProtKB-KW"/>
</dbReference>
<dbReference type="GO" id="GO:0046983">
    <property type="term" value="F:protein dimerization activity"/>
    <property type="evidence" value="ECO:0007669"/>
    <property type="project" value="InterPro"/>
</dbReference>
<dbReference type="Gene3D" id="3.30.565.10">
    <property type="entry name" value="Histidine kinase-like ATPase, C-terminal domain"/>
    <property type="match status" value="1"/>
</dbReference>
<gene>
    <name evidence="21" type="ORF">IQ249_20260</name>
</gene>
<dbReference type="InterPro" id="IPR003594">
    <property type="entry name" value="HATPase_dom"/>
</dbReference>
<dbReference type="InterPro" id="IPR050482">
    <property type="entry name" value="Sensor_HK_TwoCompSys"/>
</dbReference>
<keyword evidence="16" id="KW-0411">Iron-sulfur</keyword>
<accession>A0A8J7IV87</accession>
<dbReference type="SMART" id="SM00387">
    <property type="entry name" value="HATPase_c"/>
    <property type="match status" value="1"/>
</dbReference>
<keyword evidence="12 21" id="KW-0418">Kinase</keyword>
<evidence type="ECO:0000256" key="8">
    <source>
        <dbReference type="ARBA" id="ARBA00022553"/>
    </source>
</evidence>
<evidence type="ECO:0000259" key="20">
    <source>
        <dbReference type="PROSITE" id="PS50109"/>
    </source>
</evidence>
<keyword evidence="14" id="KW-0408">Iron</keyword>
<comment type="cofactor">
    <cofactor evidence="2">
        <name>[4Fe-4S] cluster</name>
        <dbReference type="ChEBI" id="CHEBI:49883"/>
    </cofactor>
</comment>
<sequence length="400" mass="45572">MRYLTARNHPLRFLLYIEWSMLLVIVIGEVLRIWFFRGSRYPVHHLWILVIFGVMGLVLPAKNNAQKIIYTGFEFWLIQLISIGRGLRLFSLMYIILVARNCFIFERLPRSFVTGLAYFFFLIEQFERFQYRRHPPFMPPERAIFMGVTSVIFFGLVLLFLQLSIAAILAERKSREKLALANAQLRDYALRIEDVATLQERNRIAREIHDSLGHSLTVFNLHLEAALRLLSSDPQEAKALLLEAKQQGSKALKEVRQSVATLRSDPLQGKSLTDAIALLIEDVQRSTGITPQTQILLSSPLPKELKMVVYRILQESLTNTCKYAEATEVKIQIHLTATALKLQVRDNGKGFTLEKNTTGFGLQGMQERTKVLGGQLKIVTAPGKGCNIFVELPFRSNLGV</sequence>
<evidence type="ECO:0000256" key="13">
    <source>
        <dbReference type="ARBA" id="ARBA00022840"/>
    </source>
</evidence>
<evidence type="ECO:0000256" key="15">
    <source>
        <dbReference type="ARBA" id="ARBA00023012"/>
    </source>
</evidence>
<feature type="transmembrane region" description="Helical" evidence="19">
    <location>
        <begin position="143"/>
        <end position="170"/>
    </location>
</feature>
<keyword evidence="9" id="KW-0808">Transferase</keyword>
<dbReference type="PRINTS" id="PR00344">
    <property type="entry name" value="BCTRLSENSOR"/>
</dbReference>
<keyword evidence="8" id="KW-0597">Phosphoprotein</keyword>
<dbReference type="RefSeq" id="WP_194031321.1">
    <property type="nucleotide sequence ID" value="NZ_JADEWZ010000041.1"/>
</dbReference>
<evidence type="ECO:0000256" key="3">
    <source>
        <dbReference type="ARBA" id="ARBA00004496"/>
    </source>
</evidence>
<feature type="transmembrane region" description="Helical" evidence="19">
    <location>
        <begin position="13"/>
        <end position="34"/>
    </location>
</feature>
<organism evidence="21 22">
    <name type="scientific">Lusitaniella coriacea LEGE 07157</name>
    <dbReference type="NCBI Taxonomy" id="945747"/>
    <lineage>
        <taxon>Bacteria</taxon>
        <taxon>Bacillati</taxon>
        <taxon>Cyanobacteriota</taxon>
        <taxon>Cyanophyceae</taxon>
        <taxon>Spirulinales</taxon>
        <taxon>Lusitaniellaceae</taxon>
        <taxon>Lusitaniella</taxon>
    </lineage>
</organism>
<evidence type="ECO:0000256" key="14">
    <source>
        <dbReference type="ARBA" id="ARBA00023004"/>
    </source>
</evidence>
<evidence type="ECO:0000256" key="12">
    <source>
        <dbReference type="ARBA" id="ARBA00022777"/>
    </source>
</evidence>
<dbReference type="GO" id="GO:0046872">
    <property type="term" value="F:metal ion binding"/>
    <property type="evidence" value="ECO:0007669"/>
    <property type="project" value="UniProtKB-KW"/>
</dbReference>
<evidence type="ECO:0000256" key="7">
    <source>
        <dbReference type="ARBA" id="ARBA00022490"/>
    </source>
</evidence>
<evidence type="ECO:0000256" key="2">
    <source>
        <dbReference type="ARBA" id="ARBA00001966"/>
    </source>
</evidence>
<dbReference type="Pfam" id="PF02518">
    <property type="entry name" value="HATPase_c"/>
    <property type="match status" value="1"/>
</dbReference>
<evidence type="ECO:0000256" key="5">
    <source>
        <dbReference type="ARBA" id="ARBA00017322"/>
    </source>
</evidence>
<dbReference type="GO" id="GO:0016020">
    <property type="term" value="C:membrane"/>
    <property type="evidence" value="ECO:0007669"/>
    <property type="project" value="InterPro"/>
</dbReference>
<dbReference type="EMBL" id="JADEWZ010000041">
    <property type="protein sequence ID" value="MBE9118232.1"/>
    <property type="molecule type" value="Genomic_DNA"/>
</dbReference>
<dbReference type="PANTHER" id="PTHR24421:SF10">
    <property type="entry name" value="NITRATE_NITRITE SENSOR PROTEIN NARQ"/>
    <property type="match status" value="1"/>
</dbReference>
<dbReference type="GO" id="GO:0000155">
    <property type="term" value="F:phosphorelay sensor kinase activity"/>
    <property type="evidence" value="ECO:0007669"/>
    <property type="project" value="InterPro"/>
</dbReference>
<feature type="transmembrane region" description="Helical" evidence="19">
    <location>
        <begin position="104"/>
        <end position="123"/>
    </location>
</feature>
<feature type="transmembrane region" description="Helical" evidence="19">
    <location>
        <begin position="75"/>
        <end position="97"/>
    </location>
</feature>
<evidence type="ECO:0000256" key="16">
    <source>
        <dbReference type="ARBA" id="ARBA00023014"/>
    </source>
</evidence>
<name>A0A8J7IV87_9CYAN</name>
<keyword evidence="19" id="KW-0472">Membrane</keyword>
<keyword evidence="15" id="KW-0902">Two-component regulatory system</keyword>
<keyword evidence="6" id="KW-0004">4Fe-4S</keyword>
<dbReference type="InterPro" id="IPR004358">
    <property type="entry name" value="Sig_transdc_His_kin-like_C"/>
</dbReference>
<dbReference type="PANTHER" id="PTHR24421">
    <property type="entry name" value="NITRATE/NITRITE SENSOR PROTEIN NARX-RELATED"/>
    <property type="match status" value="1"/>
</dbReference>
<keyword evidence="11" id="KW-0547">Nucleotide-binding</keyword>
<evidence type="ECO:0000256" key="4">
    <source>
        <dbReference type="ARBA" id="ARBA00012438"/>
    </source>
</evidence>
<dbReference type="CDD" id="cd16917">
    <property type="entry name" value="HATPase_UhpB-NarQ-NarX-like"/>
    <property type="match status" value="1"/>
</dbReference>
<keyword evidence="13" id="KW-0067">ATP-binding</keyword>
<comment type="function">
    <text evidence="17">Member of the two-component regulatory system NreB/NreC involved in the control of dissimilatory nitrate/nitrite reduction in response to oxygen. NreB functions as a direct oxygen sensor histidine kinase which is autophosphorylated, in the absence of oxygen, probably at the conserved histidine residue, and transfers its phosphate group probably to a conserved aspartate residue of NreC. NreB/NreC activates the expression of the nitrate (narGHJI) and nitrite (nir) reductase operons, as well as the putative nitrate transporter gene narT.</text>
</comment>
<evidence type="ECO:0000256" key="10">
    <source>
        <dbReference type="ARBA" id="ARBA00022723"/>
    </source>
</evidence>
<dbReference type="PROSITE" id="PS50109">
    <property type="entry name" value="HIS_KIN"/>
    <property type="match status" value="1"/>
</dbReference>
<feature type="transmembrane region" description="Helical" evidence="19">
    <location>
        <begin position="46"/>
        <end position="63"/>
    </location>
</feature>
<comment type="subcellular location">
    <subcellularLocation>
        <location evidence="3">Cytoplasm</location>
    </subcellularLocation>
</comment>
<reference evidence="21" key="1">
    <citation type="submission" date="2020-10" db="EMBL/GenBank/DDBJ databases">
        <authorList>
            <person name="Castelo-Branco R."/>
            <person name="Eusebio N."/>
            <person name="Adriana R."/>
            <person name="Vieira A."/>
            <person name="Brugerolle De Fraissinette N."/>
            <person name="Rezende De Castro R."/>
            <person name="Schneider M.P."/>
            <person name="Vasconcelos V."/>
            <person name="Leao P.N."/>
        </authorList>
    </citation>
    <scope>NUCLEOTIDE SEQUENCE</scope>
    <source>
        <strain evidence="21">LEGE 07157</strain>
    </source>
</reference>
<dbReference type="AlphaFoldDB" id="A0A8J7IV87"/>
<protein>
    <recommendedName>
        <fullName evidence="5">Oxygen sensor histidine kinase NreB</fullName>
        <ecNumber evidence="4">2.7.13.3</ecNumber>
    </recommendedName>
    <alternativeName>
        <fullName evidence="18">Nitrogen regulation protein B</fullName>
    </alternativeName>
</protein>
<dbReference type="InterPro" id="IPR036890">
    <property type="entry name" value="HATPase_C_sf"/>
</dbReference>
<keyword evidence="19" id="KW-0812">Transmembrane</keyword>
<proteinExistence type="predicted"/>
<dbReference type="Proteomes" id="UP000654482">
    <property type="component" value="Unassembled WGS sequence"/>
</dbReference>
<comment type="catalytic activity">
    <reaction evidence="1">
        <text>ATP + protein L-histidine = ADP + protein N-phospho-L-histidine.</text>
        <dbReference type="EC" id="2.7.13.3"/>
    </reaction>
</comment>
<dbReference type="SUPFAM" id="SSF55874">
    <property type="entry name" value="ATPase domain of HSP90 chaperone/DNA topoisomerase II/histidine kinase"/>
    <property type="match status" value="1"/>
</dbReference>
<evidence type="ECO:0000256" key="1">
    <source>
        <dbReference type="ARBA" id="ARBA00000085"/>
    </source>
</evidence>
<evidence type="ECO:0000256" key="17">
    <source>
        <dbReference type="ARBA" id="ARBA00024827"/>
    </source>
</evidence>
<dbReference type="GO" id="GO:0005737">
    <property type="term" value="C:cytoplasm"/>
    <property type="evidence" value="ECO:0007669"/>
    <property type="project" value="UniProtKB-SubCell"/>
</dbReference>
<evidence type="ECO:0000313" key="21">
    <source>
        <dbReference type="EMBL" id="MBE9118232.1"/>
    </source>
</evidence>
<dbReference type="InterPro" id="IPR005467">
    <property type="entry name" value="His_kinase_dom"/>
</dbReference>
<dbReference type="Gene3D" id="1.20.5.1930">
    <property type="match status" value="1"/>
</dbReference>
<comment type="caution">
    <text evidence="21">The sequence shown here is derived from an EMBL/GenBank/DDBJ whole genome shotgun (WGS) entry which is preliminary data.</text>
</comment>
<evidence type="ECO:0000256" key="19">
    <source>
        <dbReference type="SAM" id="Phobius"/>
    </source>
</evidence>
<evidence type="ECO:0000313" key="22">
    <source>
        <dbReference type="Proteomes" id="UP000654482"/>
    </source>
</evidence>
<dbReference type="InterPro" id="IPR011712">
    <property type="entry name" value="Sig_transdc_His_kin_sub3_dim/P"/>
</dbReference>
<evidence type="ECO:0000256" key="18">
    <source>
        <dbReference type="ARBA" id="ARBA00030800"/>
    </source>
</evidence>
<dbReference type="EC" id="2.7.13.3" evidence="4"/>
<keyword evidence="10" id="KW-0479">Metal-binding</keyword>
<keyword evidence="22" id="KW-1185">Reference proteome</keyword>
<keyword evidence="7" id="KW-0963">Cytoplasm</keyword>
<dbReference type="Pfam" id="PF07730">
    <property type="entry name" value="HisKA_3"/>
    <property type="match status" value="1"/>
</dbReference>
<keyword evidence="19" id="KW-1133">Transmembrane helix</keyword>
<evidence type="ECO:0000256" key="11">
    <source>
        <dbReference type="ARBA" id="ARBA00022741"/>
    </source>
</evidence>